<keyword evidence="1" id="KW-0812">Transmembrane</keyword>
<keyword evidence="2" id="KW-1185">Reference proteome</keyword>
<dbReference type="AlphaFoldDB" id="A0A1I7ZY42"/>
<dbReference type="WBParaSite" id="L893_g30942.t1">
    <property type="protein sequence ID" value="L893_g30942.t1"/>
    <property type="gene ID" value="L893_g30942"/>
</dbReference>
<organism evidence="2 3">
    <name type="scientific">Steinernema glaseri</name>
    <dbReference type="NCBI Taxonomy" id="37863"/>
    <lineage>
        <taxon>Eukaryota</taxon>
        <taxon>Metazoa</taxon>
        <taxon>Ecdysozoa</taxon>
        <taxon>Nematoda</taxon>
        <taxon>Chromadorea</taxon>
        <taxon>Rhabditida</taxon>
        <taxon>Tylenchina</taxon>
        <taxon>Panagrolaimomorpha</taxon>
        <taxon>Strongyloidoidea</taxon>
        <taxon>Steinernematidae</taxon>
        <taxon>Steinernema</taxon>
    </lineage>
</organism>
<evidence type="ECO:0000313" key="3">
    <source>
        <dbReference type="WBParaSite" id="L893_g30942.t1"/>
    </source>
</evidence>
<protein>
    <submittedName>
        <fullName evidence="3">TRP domain-containing protein</fullName>
    </submittedName>
</protein>
<dbReference type="Proteomes" id="UP000095287">
    <property type="component" value="Unplaced"/>
</dbReference>
<accession>A0A1I7ZY42</accession>
<reference evidence="3" key="1">
    <citation type="submission" date="2016-11" db="UniProtKB">
        <authorList>
            <consortium name="WormBaseParasite"/>
        </authorList>
    </citation>
    <scope>IDENTIFICATION</scope>
</reference>
<evidence type="ECO:0000256" key="1">
    <source>
        <dbReference type="SAM" id="Phobius"/>
    </source>
</evidence>
<evidence type="ECO:0000313" key="2">
    <source>
        <dbReference type="Proteomes" id="UP000095287"/>
    </source>
</evidence>
<name>A0A1I7ZY42_9BILA</name>
<feature type="transmembrane region" description="Helical" evidence="1">
    <location>
        <begin position="151"/>
        <end position="171"/>
    </location>
</feature>
<feature type="transmembrane region" description="Helical" evidence="1">
    <location>
        <begin position="80"/>
        <end position="97"/>
    </location>
</feature>
<proteinExistence type="predicted"/>
<keyword evidence="1" id="KW-0472">Membrane</keyword>
<sequence length="278" mass="31482">MMLRKASLPWTLKIVELALLCAVVVCLIFPTRFGAVEKPRFCKLINRTTDWPWAATLYSCEAAGSVFDQLYPYDWLYDQLLRILYGLLFLAVLNKVVEMARLLIVSTVYEFTVVCAINAIVAAFGLGFLFFVLQAHFTEHNQTEHEFPLPWIYASYAFVTLFFISFFRVFMEYYLADKPYKQVPFMEVKEVSEERETPALNYNAIPVYTAPEIMESSVDAANTSNVTDLTQGTPAKSPTPTTLSLVPFEMVGFGGIAIKSISEIYEDSLCNMKSSSEC</sequence>
<keyword evidence="1" id="KW-1133">Transmembrane helix</keyword>
<feature type="transmembrane region" description="Helical" evidence="1">
    <location>
        <begin position="109"/>
        <end position="131"/>
    </location>
</feature>